<feature type="region of interest" description="Disordered" evidence="1">
    <location>
        <begin position="73"/>
        <end position="104"/>
    </location>
</feature>
<organism evidence="2 3">
    <name type="scientific">Plectosphaerella cucumerina</name>
    <dbReference type="NCBI Taxonomy" id="40658"/>
    <lineage>
        <taxon>Eukaryota</taxon>
        <taxon>Fungi</taxon>
        <taxon>Dikarya</taxon>
        <taxon>Ascomycota</taxon>
        <taxon>Pezizomycotina</taxon>
        <taxon>Sordariomycetes</taxon>
        <taxon>Hypocreomycetidae</taxon>
        <taxon>Glomerellales</taxon>
        <taxon>Plectosphaerellaceae</taxon>
        <taxon>Plectosphaerella</taxon>
    </lineage>
</organism>
<protein>
    <submittedName>
        <fullName evidence="2">Uncharacterized protein</fullName>
    </submittedName>
</protein>
<dbReference type="OrthoDB" id="10519806at2759"/>
<accession>A0A8K0TR86</accession>
<evidence type="ECO:0000256" key="1">
    <source>
        <dbReference type="SAM" id="MobiDB-lite"/>
    </source>
</evidence>
<dbReference type="EMBL" id="JAGPXD010000002">
    <property type="protein sequence ID" value="KAH7369302.1"/>
    <property type="molecule type" value="Genomic_DNA"/>
</dbReference>
<dbReference type="Proteomes" id="UP000813385">
    <property type="component" value="Unassembled WGS sequence"/>
</dbReference>
<name>A0A8K0TR86_9PEZI</name>
<keyword evidence="3" id="KW-1185">Reference proteome</keyword>
<sequence length="228" mass="26079">MSQPLSPEEDMKTIQENEVMNDFEEHDEFMEGFFQTTGSLARLDLNDPHIEFPQKVLDAYNTPDEQLLEDMVPKKLGDPNKPSSSVIARDPQDPENTIENAPGFGAGYRSGFIDGYAEAHRKQEEAKEKLKFMRYQVEVELEDMLADDEMSSDVQIYRSRQEANKRAMALFQSWLVQGTVKASDWVKHRGYANANETSFDVDTDGCLTLCASRHNDEWNLRVQASKFP</sequence>
<reference evidence="2" key="1">
    <citation type="journal article" date="2021" name="Nat. Commun.">
        <title>Genetic determinants of endophytism in the Arabidopsis root mycobiome.</title>
        <authorList>
            <person name="Mesny F."/>
            <person name="Miyauchi S."/>
            <person name="Thiergart T."/>
            <person name="Pickel B."/>
            <person name="Atanasova L."/>
            <person name="Karlsson M."/>
            <person name="Huettel B."/>
            <person name="Barry K.W."/>
            <person name="Haridas S."/>
            <person name="Chen C."/>
            <person name="Bauer D."/>
            <person name="Andreopoulos W."/>
            <person name="Pangilinan J."/>
            <person name="LaButti K."/>
            <person name="Riley R."/>
            <person name="Lipzen A."/>
            <person name="Clum A."/>
            <person name="Drula E."/>
            <person name="Henrissat B."/>
            <person name="Kohler A."/>
            <person name="Grigoriev I.V."/>
            <person name="Martin F.M."/>
            <person name="Hacquard S."/>
        </authorList>
    </citation>
    <scope>NUCLEOTIDE SEQUENCE</scope>
    <source>
        <strain evidence="2">MPI-CAGE-AT-0016</strain>
    </source>
</reference>
<dbReference type="AlphaFoldDB" id="A0A8K0TR86"/>
<evidence type="ECO:0000313" key="2">
    <source>
        <dbReference type="EMBL" id="KAH7369302.1"/>
    </source>
</evidence>
<proteinExistence type="predicted"/>
<gene>
    <name evidence="2" type="ORF">B0T11DRAFT_296815</name>
</gene>
<comment type="caution">
    <text evidence="2">The sequence shown here is derived from an EMBL/GenBank/DDBJ whole genome shotgun (WGS) entry which is preliminary data.</text>
</comment>
<evidence type="ECO:0000313" key="3">
    <source>
        <dbReference type="Proteomes" id="UP000813385"/>
    </source>
</evidence>